<gene>
    <name evidence="3" type="ORF">GCM10012280_32220</name>
</gene>
<keyword evidence="2" id="KW-0472">Membrane</keyword>
<keyword evidence="4" id="KW-1185">Reference proteome</keyword>
<reference evidence="3" key="1">
    <citation type="journal article" date="2014" name="Int. J. Syst. Evol. Microbiol.">
        <title>Complete genome sequence of Corynebacterium casei LMG S-19264T (=DSM 44701T), isolated from a smear-ripened cheese.</title>
        <authorList>
            <consortium name="US DOE Joint Genome Institute (JGI-PGF)"/>
            <person name="Walter F."/>
            <person name="Albersmeier A."/>
            <person name="Kalinowski J."/>
            <person name="Ruckert C."/>
        </authorList>
    </citation>
    <scope>NUCLEOTIDE SEQUENCE</scope>
    <source>
        <strain evidence="3">CGMCC 4.7201</strain>
    </source>
</reference>
<keyword evidence="2" id="KW-1133">Transmembrane helix</keyword>
<proteinExistence type="predicted"/>
<dbReference type="EMBL" id="BMMS01000013">
    <property type="protein sequence ID" value="GGO89343.1"/>
    <property type="molecule type" value="Genomic_DNA"/>
</dbReference>
<protein>
    <submittedName>
        <fullName evidence="3">Uncharacterized protein</fullName>
    </submittedName>
</protein>
<sequence>MAGAWQRGGLVRGESHGVTGEGAMESGPAVFAGAVFSLFGAGLLAWSGARWRLRSPVVQGAGAGAAALCVAAGTAFLVVGFWCLTSV</sequence>
<feature type="transmembrane region" description="Helical" evidence="2">
    <location>
        <begin position="29"/>
        <end position="49"/>
    </location>
</feature>
<accession>A0A917ZR67</accession>
<evidence type="ECO:0000256" key="1">
    <source>
        <dbReference type="SAM" id="MobiDB-lite"/>
    </source>
</evidence>
<dbReference type="Proteomes" id="UP000641932">
    <property type="component" value="Unassembled WGS sequence"/>
</dbReference>
<keyword evidence="2" id="KW-0812">Transmembrane</keyword>
<evidence type="ECO:0000313" key="4">
    <source>
        <dbReference type="Proteomes" id="UP000641932"/>
    </source>
</evidence>
<feature type="transmembrane region" description="Helical" evidence="2">
    <location>
        <begin position="61"/>
        <end position="82"/>
    </location>
</feature>
<comment type="caution">
    <text evidence="3">The sequence shown here is derived from an EMBL/GenBank/DDBJ whole genome shotgun (WGS) entry which is preliminary data.</text>
</comment>
<reference evidence="3" key="2">
    <citation type="submission" date="2020-09" db="EMBL/GenBank/DDBJ databases">
        <authorList>
            <person name="Sun Q."/>
            <person name="Zhou Y."/>
        </authorList>
    </citation>
    <scope>NUCLEOTIDE SEQUENCE</scope>
    <source>
        <strain evidence="3">CGMCC 4.7201</strain>
    </source>
</reference>
<evidence type="ECO:0000313" key="3">
    <source>
        <dbReference type="EMBL" id="GGO89343.1"/>
    </source>
</evidence>
<name>A0A917ZR67_9ACTN</name>
<dbReference type="AlphaFoldDB" id="A0A917ZR67"/>
<evidence type="ECO:0000256" key="2">
    <source>
        <dbReference type="SAM" id="Phobius"/>
    </source>
</evidence>
<feature type="region of interest" description="Disordered" evidence="1">
    <location>
        <begin position="1"/>
        <end position="20"/>
    </location>
</feature>
<organism evidence="3 4">
    <name type="scientific">Wenjunlia tyrosinilytica</name>
    <dbReference type="NCBI Taxonomy" id="1544741"/>
    <lineage>
        <taxon>Bacteria</taxon>
        <taxon>Bacillati</taxon>
        <taxon>Actinomycetota</taxon>
        <taxon>Actinomycetes</taxon>
        <taxon>Kitasatosporales</taxon>
        <taxon>Streptomycetaceae</taxon>
        <taxon>Wenjunlia</taxon>
    </lineage>
</organism>